<keyword evidence="6" id="KW-0139">CF(1)</keyword>
<dbReference type="InterPro" id="IPR036771">
    <property type="entry name" value="ATPsynth_dsu/esu_N"/>
</dbReference>
<dbReference type="GO" id="GO:0045259">
    <property type="term" value="C:proton-transporting ATP synthase complex"/>
    <property type="evidence" value="ECO:0007669"/>
    <property type="project" value="UniProtKB-KW"/>
</dbReference>
<evidence type="ECO:0000313" key="9">
    <source>
        <dbReference type="Proteomes" id="UP000178811"/>
    </source>
</evidence>
<proteinExistence type="inferred from homology"/>
<protein>
    <recommendedName>
        <fullName evidence="7">ATP synthase F1 complex delta/epsilon subunit N-terminal domain-containing protein</fullName>
    </recommendedName>
</protein>
<evidence type="ECO:0000256" key="6">
    <source>
        <dbReference type="ARBA" id="ARBA00023196"/>
    </source>
</evidence>
<evidence type="ECO:0000259" key="7">
    <source>
        <dbReference type="Pfam" id="PF02823"/>
    </source>
</evidence>
<dbReference type="InterPro" id="IPR001469">
    <property type="entry name" value="ATP_synth_F1_dsu/esu"/>
</dbReference>
<dbReference type="Gene3D" id="2.60.15.10">
    <property type="entry name" value="F0F1 ATP synthase delta/epsilon subunit, N-terminal"/>
    <property type="match status" value="1"/>
</dbReference>
<keyword evidence="3" id="KW-0813">Transport</keyword>
<evidence type="ECO:0000313" key="8">
    <source>
        <dbReference type="EMBL" id="OGG78328.1"/>
    </source>
</evidence>
<organism evidence="8 9">
    <name type="scientific">Candidatus Kaiserbacteria bacterium RIFCSPLOWO2_01_FULL_52_12b</name>
    <dbReference type="NCBI Taxonomy" id="1798509"/>
    <lineage>
        <taxon>Bacteria</taxon>
        <taxon>Candidatus Kaiseribacteriota</taxon>
    </lineage>
</organism>
<comment type="similarity">
    <text evidence="2">Belongs to the ATPase epsilon chain family.</text>
</comment>
<dbReference type="AlphaFoldDB" id="A0A1F6EXI3"/>
<dbReference type="EMBL" id="MFLW01000014">
    <property type="protein sequence ID" value="OGG78328.1"/>
    <property type="molecule type" value="Genomic_DNA"/>
</dbReference>
<evidence type="ECO:0000256" key="5">
    <source>
        <dbReference type="ARBA" id="ARBA00023136"/>
    </source>
</evidence>
<comment type="subcellular location">
    <subcellularLocation>
        <location evidence="1">Endomembrane system</location>
        <topology evidence="1">Peripheral membrane protein</topology>
    </subcellularLocation>
</comment>
<dbReference type="SUPFAM" id="SSF51344">
    <property type="entry name" value="Epsilon subunit of F1F0-ATP synthase N-terminal domain"/>
    <property type="match status" value="1"/>
</dbReference>
<evidence type="ECO:0000256" key="4">
    <source>
        <dbReference type="ARBA" id="ARBA00023065"/>
    </source>
</evidence>
<sequence>MKTFHLTVAKVGENLFDGEAASITLPGTEGVFQVLAHHEAFISELKKGEMRITSPDEEMRRVMLPQGGIAEVSHNQVTVLL</sequence>
<name>A0A1F6EXI3_9BACT</name>
<dbReference type="GO" id="GO:0012505">
    <property type="term" value="C:endomembrane system"/>
    <property type="evidence" value="ECO:0007669"/>
    <property type="project" value="UniProtKB-SubCell"/>
</dbReference>
<accession>A0A1F6EXI3</accession>
<dbReference type="Pfam" id="PF02823">
    <property type="entry name" value="ATP-synt_DE_N"/>
    <property type="match status" value="1"/>
</dbReference>
<dbReference type="GO" id="GO:0046933">
    <property type="term" value="F:proton-transporting ATP synthase activity, rotational mechanism"/>
    <property type="evidence" value="ECO:0007669"/>
    <property type="project" value="InterPro"/>
</dbReference>
<dbReference type="InterPro" id="IPR020546">
    <property type="entry name" value="ATP_synth_F1_dsu/esu_N"/>
</dbReference>
<keyword evidence="4" id="KW-0406">Ion transport</keyword>
<evidence type="ECO:0000256" key="3">
    <source>
        <dbReference type="ARBA" id="ARBA00022448"/>
    </source>
</evidence>
<gene>
    <name evidence="8" type="ORF">A3A36_00830</name>
</gene>
<evidence type="ECO:0000256" key="1">
    <source>
        <dbReference type="ARBA" id="ARBA00004184"/>
    </source>
</evidence>
<dbReference type="Proteomes" id="UP000178811">
    <property type="component" value="Unassembled WGS sequence"/>
</dbReference>
<comment type="caution">
    <text evidence="8">The sequence shown here is derived from an EMBL/GenBank/DDBJ whole genome shotgun (WGS) entry which is preliminary data.</text>
</comment>
<keyword evidence="6" id="KW-0066">ATP synthesis</keyword>
<dbReference type="CDD" id="cd12152">
    <property type="entry name" value="F1-ATPase_delta"/>
    <property type="match status" value="1"/>
</dbReference>
<reference evidence="8 9" key="1">
    <citation type="journal article" date="2016" name="Nat. Commun.">
        <title>Thousands of microbial genomes shed light on interconnected biogeochemical processes in an aquifer system.</title>
        <authorList>
            <person name="Anantharaman K."/>
            <person name="Brown C.T."/>
            <person name="Hug L.A."/>
            <person name="Sharon I."/>
            <person name="Castelle C.J."/>
            <person name="Probst A.J."/>
            <person name="Thomas B.C."/>
            <person name="Singh A."/>
            <person name="Wilkins M.J."/>
            <person name="Karaoz U."/>
            <person name="Brodie E.L."/>
            <person name="Williams K.H."/>
            <person name="Hubbard S.S."/>
            <person name="Banfield J.F."/>
        </authorList>
    </citation>
    <scope>NUCLEOTIDE SEQUENCE [LARGE SCALE GENOMIC DNA]</scope>
</reference>
<keyword evidence="5" id="KW-0472">Membrane</keyword>
<evidence type="ECO:0000256" key="2">
    <source>
        <dbReference type="ARBA" id="ARBA00005712"/>
    </source>
</evidence>
<feature type="domain" description="ATP synthase F1 complex delta/epsilon subunit N-terminal" evidence="7">
    <location>
        <begin position="4"/>
        <end position="80"/>
    </location>
</feature>